<evidence type="ECO:0000259" key="1">
    <source>
        <dbReference type="Pfam" id="PF13088"/>
    </source>
</evidence>
<dbReference type="EC" id="3.2.1.-" evidence="2"/>
<dbReference type="GO" id="GO:0016798">
    <property type="term" value="F:hydrolase activity, acting on glycosyl bonds"/>
    <property type="evidence" value="ECO:0007669"/>
    <property type="project" value="UniProtKB-KW"/>
</dbReference>
<dbReference type="RefSeq" id="WP_341834728.1">
    <property type="nucleotide sequence ID" value="NZ_CP149822.1"/>
</dbReference>
<keyword evidence="3" id="KW-1185">Reference proteome</keyword>
<name>A0ABZ2YJ72_9BACT</name>
<dbReference type="PROSITE" id="PS51257">
    <property type="entry name" value="PROKAR_LIPOPROTEIN"/>
    <property type="match status" value="1"/>
</dbReference>
<dbReference type="InterPro" id="IPR011040">
    <property type="entry name" value="Sialidase"/>
</dbReference>
<evidence type="ECO:0000313" key="2">
    <source>
        <dbReference type="EMBL" id="WZN39756.1"/>
    </source>
</evidence>
<dbReference type="Proteomes" id="UP001485459">
    <property type="component" value="Chromosome"/>
</dbReference>
<dbReference type="SUPFAM" id="SSF50939">
    <property type="entry name" value="Sialidases"/>
    <property type="match status" value="1"/>
</dbReference>
<reference evidence="3" key="1">
    <citation type="submission" date="2024-03" db="EMBL/GenBank/DDBJ databases">
        <title>Chitinophaga horti sp. nov., isolated from garden soil.</title>
        <authorList>
            <person name="Lee D.S."/>
            <person name="Han D.M."/>
            <person name="Baek J.H."/>
            <person name="Choi D.G."/>
            <person name="Jeon J.H."/>
            <person name="Jeon C.O."/>
        </authorList>
    </citation>
    <scope>NUCLEOTIDE SEQUENCE [LARGE SCALE GENOMIC DNA]</scope>
    <source>
        <strain evidence="3">GPA1</strain>
    </source>
</reference>
<dbReference type="InterPro" id="IPR036278">
    <property type="entry name" value="Sialidase_sf"/>
</dbReference>
<dbReference type="EMBL" id="CP149822">
    <property type="protein sequence ID" value="WZN39756.1"/>
    <property type="molecule type" value="Genomic_DNA"/>
</dbReference>
<feature type="domain" description="Sialidase" evidence="1">
    <location>
        <begin position="52"/>
        <end position="262"/>
    </location>
</feature>
<gene>
    <name evidence="2" type="ORF">WJU16_17385</name>
</gene>
<organism evidence="2 3">
    <name type="scientific">Chitinophaga pollutisoli</name>
    <dbReference type="NCBI Taxonomy" id="3133966"/>
    <lineage>
        <taxon>Bacteria</taxon>
        <taxon>Pseudomonadati</taxon>
        <taxon>Bacteroidota</taxon>
        <taxon>Chitinophagia</taxon>
        <taxon>Chitinophagales</taxon>
        <taxon>Chitinophagaceae</taxon>
        <taxon>Chitinophaga</taxon>
    </lineage>
</organism>
<keyword evidence="2" id="KW-0326">Glycosidase</keyword>
<keyword evidence="2" id="KW-0378">Hydrolase</keyword>
<sequence>MQKTQRFASILILTVILAACTRKQGFRAGEELMLSDTGKIASCTHIAHDAAGRLIVSWVEQEPGSDEGALWYAVSVDGGATFGKAVAVTSATGISPQPENMPKIIFKANGEAIAMYGTRNPDPRNKYAGKVWYTRSADGGQTWQQAVPLVTDTAGYDQRYFDLSPLPSGDVAAVWLDNRKDHALEGSTLYISTSGAGGFERQRPLVQTVCQCCRTSLYTDPQGGLHVAFRDIIHDTIRDMVHIYSKDGGETFTQPIRISADNWAVNGCPHTGPTMTSNRGGLHFAWFTMGGGQGVFYGKSINNGISFSGRESISAKPTAKHPQIAATVGGDLLLAWDEPADTVTHRIGFLRKSPEGVTLASGFLTGEGEQSVFPVMRPVAEKTVAVAYRKRAGGKEVICVRRVDWD</sequence>
<protein>
    <submittedName>
        <fullName evidence="2">Sialidase family protein</fullName>
        <ecNumber evidence="2">3.2.1.-</ecNumber>
    </submittedName>
</protein>
<proteinExistence type="predicted"/>
<dbReference type="CDD" id="cd15482">
    <property type="entry name" value="Sialidase_non-viral"/>
    <property type="match status" value="1"/>
</dbReference>
<dbReference type="Gene3D" id="2.120.10.10">
    <property type="match status" value="2"/>
</dbReference>
<evidence type="ECO:0000313" key="3">
    <source>
        <dbReference type="Proteomes" id="UP001485459"/>
    </source>
</evidence>
<dbReference type="Pfam" id="PF13088">
    <property type="entry name" value="BNR_2"/>
    <property type="match status" value="1"/>
</dbReference>
<accession>A0ABZ2YJ72</accession>